<dbReference type="GO" id="GO:0016987">
    <property type="term" value="F:sigma factor activity"/>
    <property type="evidence" value="ECO:0007669"/>
    <property type="project" value="UniProtKB-KW"/>
</dbReference>
<dbReference type="GO" id="GO:0006352">
    <property type="term" value="P:DNA-templated transcription initiation"/>
    <property type="evidence" value="ECO:0007669"/>
    <property type="project" value="InterPro"/>
</dbReference>
<evidence type="ECO:0000313" key="8">
    <source>
        <dbReference type="EMBL" id="SHK53450.1"/>
    </source>
</evidence>
<dbReference type="InterPro" id="IPR013324">
    <property type="entry name" value="RNA_pol_sigma_r3/r4-like"/>
</dbReference>
<dbReference type="Gene3D" id="1.10.1740.10">
    <property type="match status" value="1"/>
</dbReference>
<name>A0A1M6T914_9CLOT</name>
<dbReference type="InterPro" id="IPR013325">
    <property type="entry name" value="RNA_pol_sigma_r2"/>
</dbReference>
<evidence type="ECO:0000256" key="2">
    <source>
        <dbReference type="ARBA" id="ARBA00023015"/>
    </source>
</evidence>
<dbReference type="Pfam" id="PF08281">
    <property type="entry name" value="Sigma70_r4_2"/>
    <property type="match status" value="1"/>
</dbReference>
<dbReference type="PANTHER" id="PTHR43133:SF8">
    <property type="entry name" value="RNA POLYMERASE SIGMA FACTOR HI_1459-RELATED"/>
    <property type="match status" value="1"/>
</dbReference>
<keyword evidence="4" id="KW-0238">DNA-binding</keyword>
<evidence type="ECO:0000259" key="6">
    <source>
        <dbReference type="Pfam" id="PF04542"/>
    </source>
</evidence>
<dbReference type="RefSeq" id="WP_072904619.1">
    <property type="nucleotide sequence ID" value="NZ_FRAD01000038.1"/>
</dbReference>
<dbReference type="InterPro" id="IPR007627">
    <property type="entry name" value="RNA_pol_sigma70_r2"/>
</dbReference>
<gene>
    <name evidence="8" type="ORF">SAMN02745248_02759</name>
</gene>
<dbReference type="InterPro" id="IPR039425">
    <property type="entry name" value="RNA_pol_sigma-70-like"/>
</dbReference>
<dbReference type="STRING" id="1121331.SAMN02745248_02759"/>
<dbReference type="PANTHER" id="PTHR43133">
    <property type="entry name" value="RNA POLYMERASE ECF-TYPE SIGMA FACTO"/>
    <property type="match status" value="1"/>
</dbReference>
<keyword evidence="3" id="KW-0731">Sigma factor</keyword>
<dbReference type="AlphaFoldDB" id="A0A1M6T914"/>
<dbReference type="InterPro" id="IPR013249">
    <property type="entry name" value="RNA_pol_sigma70_r4_t2"/>
</dbReference>
<dbReference type="CDD" id="cd06171">
    <property type="entry name" value="Sigma70_r4"/>
    <property type="match status" value="1"/>
</dbReference>
<feature type="domain" description="RNA polymerase sigma-70 region 2" evidence="6">
    <location>
        <begin position="23"/>
        <end position="90"/>
    </location>
</feature>
<dbReference type="SUPFAM" id="SSF88946">
    <property type="entry name" value="Sigma2 domain of RNA polymerase sigma factors"/>
    <property type="match status" value="1"/>
</dbReference>
<reference evidence="8 9" key="1">
    <citation type="submission" date="2016-11" db="EMBL/GenBank/DDBJ databases">
        <authorList>
            <person name="Jaros S."/>
            <person name="Januszkiewicz K."/>
            <person name="Wedrychowicz H."/>
        </authorList>
    </citation>
    <scope>NUCLEOTIDE SEQUENCE [LARGE SCALE GENOMIC DNA]</scope>
    <source>
        <strain evidence="8 9">DSM 3090</strain>
    </source>
</reference>
<evidence type="ECO:0000259" key="7">
    <source>
        <dbReference type="Pfam" id="PF08281"/>
    </source>
</evidence>
<dbReference type="EMBL" id="FRAD01000038">
    <property type="protein sequence ID" value="SHK53450.1"/>
    <property type="molecule type" value="Genomic_DNA"/>
</dbReference>
<evidence type="ECO:0000256" key="5">
    <source>
        <dbReference type="ARBA" id="ARBA00023163"/>
    </source>
</evidence>
<organism evidence="8 9">
    <name type="scientific">Hathewaya proteolytica DSM 3090</name>
    <dbReference type="NCBI Taxonomy" id="1121331"/>
    <lineage>
        <taxon>Bacteria</taxon>
        <taxon>Bacillati</taxon>
        <taxon>Bacillota</taxon>
        <taxon>Clostridia</taxon>
        <taxon>Eubacteriales</taxon>
        <taxon>Clostridiaceae</taxon>
        <taxon>Hathewaya</taxon>
    </lineage>
</organism>
<sequence>MDNGTSSYYRFIQGDESGFDEIIDMYRSNLIFFINRYVNNIYIAEELAADAFVELIVHKYRFKFSRCTLKTYLFTIGKNKAVDYIRHNSKFAICNMDEISEQLKSEEKMLEEEVVSKEDKRQLFYSIKKLSEDYRIAVHLIYFEELSYKETAKIMGKSVKQVENLIYRAKASLKKIMEKEAVEYEEFR</sequence>
<feature type="domain" description="RNA polymerase sigma factor 70 region 4 type 2" evidence="7">
    <location>
        <begin position="127"/>
        <end position="173"/>
    </location>
</feature>
<protein>
    <submittedName>
        <fullName evidence="8">RNA polymerase sigma-70 factor, ECF subfamily</fullName>
    </submittedName>
</protein>
<keyword evidence="9" id="KW-1185">Reference proteome</keyword>
<proteinExistence type="inferred from homology"/>
<dbReference type="InterPro" id="IPR014284">
    <property type="entry name" value="RNA_pol_sigma-70_dom"/>
</dbReference>
<comment type="similarity">
    <text evidence="1">Belongs to the sigma-70 factor family. ECF subfamily.</text>
</comment>
<evidence type="ECO:0000256" key="4">
    <source>
        <dbReference type="ARBA" id="ARBA00023125"/>
    </source>
</evidence>
<dbReference type="SUPFAM" id="SSF88659">
    <property type="entry name" value="Sigma3 and sigma4 domains of RNA polymerase sigma factors"/>
    <property type="match status" value="1"/>
</dbReference>
<evidence type="ECO:0000256" key="1">
    <source>
        <dbReference type="ARBA" id="ARBA00010641"/>
    </source>
</evidence>
<dbReference type="InterPro" id="IPR036388">
    <property type="entry name" value="WH-like_DNA-bd_sf"/>
</dbReference>
<evidence type="ECO:0000313" key="9">
    <source>
        <dbReference type="Proteomes" id="UP000183952"/>
    </source>
</evidence>
<dbReference type="NCBIfam" id="TIGR02937">
    <property type="entry name" value="sigma70-ECF"/>
    <property type="match status" value="1"/>
</dbReference>
<dbReference type="Pfam" id="PF04542">
    <property type="entry name" value="Sigma70_r2"/>
    <property type="match status" value="1"/>
</dbReference>
<dbReference type="OrthoDB" id="1706725at2"/>
<evidence type="ECO:0000256" key="3">
    <source>
        <dbReference type="ARBA" id="ARBA00023082"/>
    </source>
</evidence>
<dbReference type="GO" id="GO:0003677">
    <property type="term" value="F:DNA binding"/>
    <property type="evidence" value="ECO:0007669"/>
    <property type="project" value="UniProtKB-KW"/>
</dbReference>
<accession>A0A1M6T914</accession>
<dbReference type="Gene3D" id="1.10.10.10">
    <property type="entry name" value="Winged helix-like DNA-binding domain superfamily/Winged helix DNA-binding domain"/>
    <property type="match status" value="1"/>
</dbReference>
<dbReference type="Proteomes" id="UP000183952">
    <property type="component" value="Unassembled WGS sequence"/>
</dbReference>
<keyword evidence="2" id="KW-0805">Transcription regulation</keyword>
<keyword evidence="5" id="KW-0804">Transcription</keyword>